<accession>A0ABN2LJV5</accession>
<dbReference type="Pfam" id="PF19801">
    <property type="entry name" value="DUF6284"/>
    <property type="match status" value="1"/>
</dbReference>
<protein>
    <submittedName>
        <fullName evidence="1">Uncharacterized protein</fullName>
    </submittedName>
</protein>
<organism evidence="1 2">
    <name type="scientific">Luedemannella flava</name>
    <dbReference type="NCBI Taxonomy" id="349316"/>
    <lineage>
        <taxon>Bacteria</taxon>
        <taxon>Bacillati</taxon>
        <taxon>Actinomycetota</taxon>
        <taxon>Actinomycetes</taxon>
        <taxon>Micromonosporales</taxon>
        <taxon>Micromonosporaceae</taxon>
        <taxon>Luedemannella</taxon>
    </lineage>
</organism>
<reference evidence="1 2" key="1">
    <citation type="journal article" date="2019" name="Int. J. Syst. Evol. Microbiol.">
        <title>The Global Catalogue of Microorganisms (GCM) 10K type strain sequencing project: providing services to taxonomists for standard genome sequencing and annotation.</title>
        <authorList>
            <consortium name="The Broad Institute Genomics Platform"/>
            <consortium name="The Broad Institute Genome Sequencing Center for Infectious Disease"/>
            <person name="Wu L."/>
            <person name="Ma J."/>
        </authorList>
    </citation>
    <scope>NUCLEOTIDE SEQUENCE [LARGE SCALE GENOMIC DNA]</scope>
    <source>
        <strain evidence="1 2">JCM 13250</strain>
    </source>
</reference>
<name>A0ABN2LJV5_9ACTN</name>
<dbReference type="Proteomes" id="UP001500218">
    <property type="component" value="Unassembled WGS sequence"/>
</dbReference>
<dbReference type="EMBL" id="BAAALT010000026">
    <property type="protein sequence ID" value="GAA1790785.1"/>
    <property type="molecule type" value="Genomic_DNA"/>
</dbReference>
<comment type="caution">
    <text evidence="1">The sequence shown here is derived from an EMBL/GenBank/DDBJ whole genome shotgun (WGS) entry which is preliminary data.</text>
</comment>
<evidence type="ECO:0000313" key="2">
    <source>
        <dbReference type="Proteomes" id="UP001500218"/>
    </source>
</evidence>
<dbReference type="RefSeq" id="WP_344126906.1">
    <property type="nucleotide sequence ID" value="NZ_BAAALT010000026.1"/>
</dbReference>
<dbReference type="InterPro" id="IPR046251">
    <property type="entry name" value="DUF6284"/>
</dbReference>
<evidence type="ECO:0000313" key="1">
    <source>
        <dbReference type="EMBL" id="GAA1790785.1"/>
    </source>
</evidence>
<gene>
    <name evidence="1" type="ORF">GCM10009682_11010</name>
</gene>
<proteinExistence type="predicted"/>
<keyword evidence="2" id="KW-1185">Reference proteome</keyword>
<sequence>MITNQTLDDDGPTSADLAAIEREWPLIEAEMDLVAAEITVLCSDRPLTEMDRRRGRTVGRVMAARNHRPGIVTITVLGAPAAVQAALREVSAVLDVEQVGHPVTPHKGSRLVSVRVAAHVLIDPDALVQFIPPTDTEVS</sequence>